<dbReference type="OMA" id="RLYCPSI"/>
<sequence>MALPPDACSLIVKYVADSRPTLVSLCTVSKQFQVAAERALYNTLHLTTYDLTISVCRLLACTPRVASLVVALSVFNQGEESDDESGSEDDDAQLPDADAYWNALAGALRNTSRLRSLSFYFSDGGQTEKAWILDGCTFQLRTFHCDLAWDTHLQNFLATQIRLSDLYLADFQSLAIAPPISTSSFLPKLTVLECTFSEAAAALVPDRPVCRVKTCFTHSRLEEKRTELKIITASLRQSKKRLRALDIADSSYTPEFSLELLTHITHEPALCSELRYIGTLVLPVGGQQVGQSCAVTLHPSTSSHRRCQRLEFYGFLMRLPQLRCIEVDVSEWDPSPTHAAALRALTHELRLYCPSVTSVIYVFDFERHYVRMEGHLAAYDEDALTDGLWREL</sequence>
<keyword evidence="2" id="KW-1185">Reference proteome</keyword>
<dbReference type="AlphaFoldDB" id="A0A1M2VH78"/>
<reference evidence="1 2" key="1">
    <citation type="submission" date="2016-10" db="EMBL/GenBank/DDBJ databases">
        <title>Genome sequence of the basidiomycete white-rot fungus Trametes pubescens.</title>
        <authorList>
            <person name="Makela M.R."/>
            <person name="Granchi Z."/>
            <person name="Peng M."/>
            <person name="De Vries R.P."/>
            <person name="Grigoriev I."/>
            <person name="Riley R."/>
            <person name="Hilden K."/>
        </authorList>
    </citation>
    <scope>NUCLEOTIDE SEQUENCE [LARGE SCALE GENOMIC DNA]</scope>
    <source>
        <strain evidence="1 2">FBCC735</strain>
    </source>
</reference>
<evidence type="ECO:0000313" key="2">
    <source>
        <dbReference type="Proteomes" id="UP000184267"/>
    </source>
</evidence>
<evidence type="ECO:0008006" key="3">
    <source>
        <dbReference type="Google" id="ProtNLM"/>
    </source>
</evidence>
<protein>
    <recommendedName>
        <fullName evidence="3">F-box domain-containing protein</fullName>
    </recommendedName>
</protein>
<organism evidence="1 2">
    <name type="scientific">Trametes pubescens</name>
    <name type="common">White-rot fungus</name>
    <dbReference type="NCBI Taxonomy" id="154538"/>
    <lineage>
        <taxon>Eukaryota</taxon>
        <taxon>Fungi</taxon>
        <taxon>Dikarya</taxon>
        <taxon>Basidiomycota</taxon>
        <taxon>Agaricomycotina</taxon>
        <taxon>Agaricomycetes</taxon>
        <taxon>Polyporales</taxon>
        <taxon>Polyporaceae</taxon>
        <taxon>Trametes</taxon>
    </lineage>
</organism>
<evidence type="ECO:0000313" key="1">
    <source>
        <dbReference type="EMBL" id="OJT06883.1"/>
    </source>
</evidence>
<dbReference type="EMBL" id="MNAD01001244">
    <property type="protein sequence ID" value="OJT06883.1"/>
    <property type="molecule type" value="Genomic_DNA"/>
</dbReference>
<accession>A0A1M2VH78</accession>
<gene>
    <name evidence="1" type="ORF">TRAPUB_2252</name>
</gene>
<dbReference type="Proteomes" id="UP000184267">
    <property type="component" value="Unassembled WGS sequence"/>
</dbReference>
<dbReference type="OrthoDB" id="3188866at2759"/>
<name>A0A1M2VH78_TRAPU</name>
<dbReference type="STRING" id="154538.A0A1M2VH78"/>
<comment type="caution">
    <text evidence="1">The sequence shown here is derived from an EMBL/GenBank/DDBJ whole genome shotgun (WGS) entry which is preliminary data.</text>
</comment>
<proteinExistence type="predicted"/>